<evidence type="ECO:0000313" key="2">
    <source>
        <dbReference type="EMBL" id="GAA0159260.1"/>
    </source>
</evidence>
<feature type="region of interest" description="Disordered" evidence="1">
    <location>
        <begin position="124"/>
        <end position="181"/>
    </location>
</feature>
<comment type="caution">
    <text evidence="2">The sequence shown here is derived from an EMBL/GenBank/DDBJ whole genome shotgun (WGS) entry which is preliminary data.</text>
</comment>
<protein>
    <submittedName>
        <fullName evidence="2">Uncharacterized protein</fullName>
    </submittedName>
</protein>
<organism evidence="2 3">
    <name type="scientific">Lithospermum erythrorhizon</name>
    <name type="common">Purple gromwell</name>
    <name type="synonym">Lithospermum officinale var. erythrorhizon</name>
    <dbReference type="NCBI Taxonomy" id="34254"/>
    <lineage>
        <taxon>Eukaryota</taxon>
        <taxon>Viridiplantae</taxon>
        <taxon>Streptophyta</taxon>
        <taxon>Embryophyta</taxon>
        <taxon>Tracheophyta</taxon>
        <taxon>Spermatophyta</taxon>
        <taxon>Magnoliopsida</taxon>
        <taxon>eudicotyledons</taxon>
        <taxon>Gunneridae</taxon>
        <taxon>Pentapetalae</taxon>
        <taxon>asterids</taxon>
        <taxon>lamiids</taxon>
        <taxon>Boraginales</taxon>
        <taxon>Boraginaceae</taxon>
        <taxon>Boraginoideae</taxon>
        <taxon>Lithospermeae</taxon>
        <taxon>Lithospermum</taxon>
    </lineage>
</organism>
<evidence type="ECO:0000256" key="1">
    <source>
        <dbReference type="SAM" id="MobiDB-lite"/>
    </source>
</evidence>
<feature type="compositionally biased region" description="Basic and acidic residues" evidence="1">
    <location>
        <begin position="153"/>
        <end position="176"/>
    </location>
</feature>
<proteinExistence type="predicted"/>
<evidence type="ECO:0000313" key="3">
    <source>
        <dbReference type="Proteomes" id="UP001454036"/>
    </source>
</evidence>
<keyword evidence="3" id="KW-1185">Reference proteome</keyword>
<dbReference type="Gene3D" id="2.40.70.10">
    <property type="entry name" value="Acid Proteases"/>
    <property type="match status" value="1"/>
</dbReference>
<dbReference type="EMBL" id="BAABME010003560">
    <property type="protein sequence ID" value="GAA0159260.1"/>
    <property type="molecule type" value="Genomic_DNA"/>
</dbReference>
<accession>A0AAV3Q9F1</accession>
<dbReference type="InterPro" id="IPR021109">
    <property type="entry name" value="Peptidase_aspartic_dom_sf"/>
</dbReference>
<dbReference type="Proteomes" id="UP001454036">
    <property type="component" value="Unassembled WGS sequence"/>
</dbReference>
<gene>
    <name evidence="2" type="ORF">LIER_16081</name>
</gene>
<dbReference type="AlphaFoldDB" id="A0AAV3Q9F1"/>
<dbReference type="PANTHER" id="PTHR33240:SF15">
    <property type="entry name" value="GAG-PRO-LIKE PROTEIN"/>
    <property type="match status" value="1"/>
</dbReference>
<sequence length="223" mass="24692">MLVDAGSSADILYLGAYDRLGLPRNLLKPACTLLTGFTSIYPVGIADFDFTVGEAPRTVTIRASFTLVDISYPSYNGLIGSLILTALRAIVSPLHLKMKFPTTRGLGKASGDQKRARVCYQMSVPRDNSLKEPPKQKRHKRNSRGVMKMTHPLVEKDNSPQERESIKKGSPDEELKVVSFSEQQPEKTFKIGTQLSPDHRNLLIKLLQCYKELFAGPPSTCLG</sequence>
<reference evidence="2 3" key="1">
    <citation type="submission" date="2024-01" db="EMBL/GenBank/DDBJ databases">
        <title>The complete chloroplast genome sequence of Lithospermum erythrorhizon: insights into the phylogenetic relationship among Boraginaceae species and the maternal lineages of purple gromwells.</title>
        <authorList>
            <person name="Okada T."/>
            <person name="Watanabe K."/>
        </authorList>
    </citation>
    <scope>NUCLEOTIDE SEQUENCE [LARGE SCALE GENOMIC DNA]</scope>
</reference>
<dbReference type="PANTHER" id="PTHR33240">
    <property type="entry name" value="OS08G0508500 PROTEIN"/>
    <property type="match status" value="1"/>
</dbReference>
<name>A0AAV3Q9F1_LITER</name>